<dbReference type="SMART" id="SM00220">
    <property type="entry name" value="S_TKc"/>
    <property type="match status" value="1"/>
</dbReference>
<evidence type="ECO:0000256" key="5">
    <source>
        <dbReference type="ARBA" id="ARBA00022741"/>
    </source>
</evidence>
<dbReference type="GO" id="GO:0005524">
    <property type="term" value="F:ATP binding"/>
    <property type="evidence" value="ECO:0007669"/>
    <property type="project" value="UniProtKB-UniRule"/>
</dbReference>
<dbReference type="Proteomes" id="UP001431209">
    <property type="component" value="Unassembled WGS sequence"/>
</dbReference>
<evidence type="ECO:0000256" key="7">
    <source>
        <dbReference type="ARBA" id="ARBA00022842"/>
    </source>
</evidence>
<evidence type="ECO:0000256" key="2">
    <source>
        <dbReference type="ARBA" id="ARBA00008874"/>
    </source>
</evidence>
<evidence type="ECO:0000259" key="13">
    <source>
        <dbReference type="PROSITE" id="PS50108"/>
    </source>
</evidence>
<dbReference type="PROSITE" id="PS00108">
    <property type="entry name" value="PROTEIN_KINASE_ST"/>
    <property type="match status" value="1"/>
</dbReference>
<dbReference type="Gene3D" id="3.90.810.10">
    <property type="entry name" value="CRIB domain"/>
    <property type="match status" value="1"/>
</dbReference>
<feature type="domain" description="Protein kinase" evidence="12">
    <location>
        <begin position="188"/>
        <end position="438"/>
    </location>
</feature>
<dbReference type="Pfam" id="PF00786">
    <property type="entry name" value="PBD"/>
    <property type="match status" value="1"/>
</dbReference>
<evidence type="ECO:0000256" key="9">
    <source>
        <dbReference type="ARBA" id="ARBA00048679"/>
    </source>
</evidence>
<dbReference type="Gene3D" id="1.10.510.10">
    <property type="entry name" value="Transferase(Phosphotransferase) domain 1"/>
    <property type="match status" value="1"/>
</dbReference>
<dbReference type="InterPro" id="IPR000095">
    <property type="entry name" value="CRIB_dom"/>
</dbReference>
<gene>
    <name evidence="14" type="ORF">AKO1_009932</name>
</gene>
<evidence type="ECO:0000256" key="1">
    <source>
        <dbReference type="ARBA" id="ARBA00001946"/>
    </source>
</evidence>
<evidence type="ECO:0000256" key="8">
    <source>
        <dbReference type="ARBA" id="ARBA00047899"/>
    </source>
</evidence>
<evidence type="ECO:0000256" key="6">
    <source>
        <dbReference type="ARBA" id="ARBA00022840"/>
    </source>
</evidence>
<sequence length="570" mass="64934">MSQTLKALAQKNSPVPPASSPKLTAVGKGRSYSASGIFGKFIKPKQKEHEISHPFNTKHVIHVDFDIETGLSGMPEYMDVSSLGPQMKVGRDSVYSAEEVENNSVLKRSRNSIINTMQLNKEPEPISSTGRPKSFTESPLTSTDASAFSQTTFKELYPPTLTLRSTKPVASDDHLCDFVNTSNPRTEFIKMVKIGTGSSGDVYKAIHAKSGQKVAVKVMSIGKDTKLDMFENEISMMRQCEHKNMVNFFDCYSTEEELWISMEYVSGGKLTDMLHVDYTESEIAAILKETLLALDYLHKKNIIHRDVKSDNILITRKGKIKLADFGFTCVLDDKRPKRRSVVGTPYWMAPEVVRAQEYDTLIDVWSLGIMALEMANGEVPRLEYPPIKALFVITTNPPPTLDNPDQWSESFINFLDQCLVKDVSVRSTCQQLLQHPFIQKACTLDFLLPLINQMRRDKRAKNKDGVEEIGLIKKRYDRFGNELKDGETEEEAESRRLKEKLYEDEERKEQELLDALMGAKFSNPYQQDEFDDEENDEFDNQEMGMSFSLNTFKKPKDYEEDDNELDYDEI</sequence>
<dbReference type="Pfam" id="PF00069">
    <property type="entry name" value="Pkinase"/>
    <property type="match status" value="1"/>
</dbReference>
<dbReference type="InterPro" id="IPR008271">
    <property type="entry name" value="Ser/Thr_kinase_AS"/>
</dbReference>
<dbReference type="InterPro" id="IPR011009">
    <property type="entry name" value="Kinase-like_dom_sf"/>
</dbReference>
<dbReference type="PANTHER" id="PTHR45832:SF22">
    <property type="entry name" value="SERINE_THREONINE-PROTEIN KINASE SAMKA-RELATED"/>
    <property type="match status" value="1"/>
</dbReference>
<protein>
    <submittedName>
        <fullName evidence="14">Serine/threonine-protein kinase pakC</fullName>
    </submittedName>
</protein>
<dbReference type="PROSITE" id="PS00107">
    <property type="entry name" value="PROTEIN_KINASE_ATP"/>
    <property type="match status" value="1"/>
</dbReference>
<dbReference type="InterPro" id="IPR017441">
    <property type="entry name" value="Protein_kinase_ATP_BS"/>
</dbReference>
<evidence type="ECO:0000313" key="15">
    <source>
        <dbReference type="Proteomes" id="UP001431209"/>
    </source>
</evidence>
<dbReference type="InterPro" id="IPR000719">
    <property type="entry name" value="Prot_kinase_dom"/>
</dbReference>
<dbReference type="EMBL" id="JAOPGA020001779">
    <property type="protein sequence ID" value="KAL0491276.1"/>
    <property type="molecule type" value="Genomic_DNA"/>
</dbReference>
<dbReference type="PROSITE" id="PS50108">
    <property type="entry name" value="CRIB"/>
    <property type="match status" value="1"/>
</dbReference>
<feature type="binding site" evidence="10">
    <location>
        <position position="223"/>
    </location>
    <ligand>
        <name>ATP</name>
        <dbReference type="ChEBI" id="CHEBI:30616"/>
    </ligand>
</feature>
<keyword evidence="15" id="KW-1185">Reference proteome</keyword>
<reference evidence="14 15" key="1">
    <citation type="submission" date="2024-03" db="EMBL/GenBank/DDBJ databases">
        <title>The Acrasis kona genome and developmental transcriptomes reveal deep origins of eukaryotic multicellular pathways.</title>
        <authorList>
            <person name="Sheikh S."/>
            <person name="Fu C.-J."/>
            <person name="Brown M.W."/>
            <person name="Baldauf S.L."/>
        </authorList>
    </citation>
    <scope>NUCLEOTIDE SEQUENCE [LARGE SCALE GENOMIC DNA]</scope>
    <source>
        <strain evidence="14 15">ATCC MYA-3509</strain>
    </source>
</reference>
<keyword evidence="3" id="KW-0808">Transferase</keyword>
<dbReference type="InterPro" id="IPR051931">
    <property type="entry name" value="PAK3-like"/>
</dbReference>
<evidence type="ECO:0000256" key="10">
    <source>
        <dbReference type="PROSITE-ProRule" id="PRU10141"/>
    </source>
</evidence>
<organism evidence="14 15">
    <name type="scientific">Acrasis kona</name>
    <dbReference type="NCBI Taxonomy" id="1008807"/>
    <lineage>
        <taxon>Eukaryota</taxon>
        <taxon>Discoba</taxon>
        <taxon>Heterolobosea</taxon>
        <taxon>Tetramitia</taxon>
        <taxon>Eutetramitia</taxon>
        <taxon>Acrasidae</taxon>
        <taxon>Acrasis</taxon>
    </lineage>
</organism>
<feature type="domain" description="CRIB" evidence="13">
    <location>
        <begin position="51"/>
        <end position="64"/>
    </location>
</feature>
<dbReference type="SUPFAM" id="SSF56112">
    <property type="entry name" value="Protein kinase-like (PK-like)"/>
    <property type="match status" value="1"/>
</dbReference>
<keyword evidence="7" id="KW-0460">Magnesium</keyword>
<dbReference type="PROSITE" id="PS50011">
    <property type="entry name" value="PROTEIN_KINASE_DOM"/>
    <property type="match status" value="1"/>
</dbReference>
<feature type="compositionally biased region" description="Polar residues" evidence="11">
    <location>
        <begin position="1"/>
        <end position="13"/>
    </location>
</feature>
<dbReference type="FunFam" id="1.10.510.10:FF:000768">
    <property type="entry name" value="Non-specific serine/threonine protein kinase"/>
    <property type="match status" value="1"/>
</dbReference>
<evidence type="ECO:0000256" key="4">
    <source>
        <dbReference type="ARBA" id="ARBA00022723"/>
    </source>
</evidence>
<dbReference type="GO" id="GO:0046872">
    <property type="term" value="F:metal ion binding"/>
    <property type="evidence" value="ECO:0007669"/>
    <property type="project" value="UniProtKB-KW"/>
</dbReference>
<feature type="compositionally biased region" description="Acidic residues" evidence="11">
    <location>
        <begin position="528"/>
        <end position="540"/>
    </location>
</feature>
<feature type="compositionally biased region" description="Acidic residues" evidence="11">
    <location>
        <begin position="558"/>
        <end position="570"/>
    </location>
</feature>
<feature type="region of interest" description="Disordered" evidence="11">
    <location>
        <begin position="122"/>
        <end position="143"/>
    </location>
</feature>
<keyword evidence="14" id="KW-0418">Kinase</keyword>
<evidence type="ECO:0000313" key="14">
    <source>
        <dbReference type="EMBL" id="KAL0491276.1"/>
    </source>
</evidence>
<comment type="cofactor">
    <cofactor evidence="1">
        <name>Mg(2+)</name>
        <dbReference type="ChEBI" id="CHEBI:18420"/>
    </cofactor>
</comment>
<evidence type="ECO:0000256" key="11">
    <source>
        <dbReference type="SAM" id="MobiDB-lite"/>
    </source>
</evidence>
<keyword evidence="4" id="KW-0479">Metal-binding</keyword>
<keyword evidence="5 10" id="KW-0547">Nucleotide-binding</keyword>
<comment type="catalytic activity">
    <reaction evidence="9">
        <text>L-seryl-[protein] + ATP = O-phospho-L-seryl-[protein] + ADP + H(+)</text>
        <dbReference type="Rhea" id="RHEA:17989"/>
        <dbReference type="Rhea" id="RHEA-COMP:9863"/>
        <dbReference type="Rhea" id="RHEA-COMP:11604"/>
        <dbReference type="ChEBI" id="CHEBI:15378"/>
        <dbReference type="ChEBI" id="CHEBI:29999"/>
        <dbReference type="ChEBI" id="CHEBI:30616"/>
        <dbReference type="ChEBI" id="CHEBI:83421"/>
        <dbReference type="ChEBI" id="CHEBI:456216"/>
        <dbReference type="EC" id="2.7.11.1"/>
    </reaction>
</comment>
<dbReference type="PANTHER" id="PTHR45832">
    <property type="entry name" value="SERINE/THREONINE-PROTEIN KINASE SAMKA-RELATED-RELATED"/>
    <property type="match status" value="1"/>
</dbReference>
<evidence type="ECO:0000256" key="3">
    <source>
        <dbReference type="ARBA" id="ARBA00022679"/>
    </source>
</evidence>
<dbReference type="GO" id="GO:0004674">
    <property type="term" value="F:protein serine/threonine kinase activity"/>
    <property type="evidence" value="ECO:0007669"/>
    <property type="project" value="UniProtKB-EC"/>
</dbReference>
<evidence type="ECO:0000259" key="12">
    <source>
        <dbReference type="PROSITE" id="PS50011"/>
    </source>
</evidence>
<feature type="region of interest" description="Disordered" evidence="11">
    <location>
        <begin position="524"/>
        <end position="570"/>
    </location>
</feature>
<feature type="region of interest" description="Disordered" evidence="11">
    <location>
        <begin position="1"/>
        <end position="27"/>
    </location>
</feature>
<comment type="catalytic activity">
    <reaction evidence="8">
        <text>L-threonyl-[protein] + ATP = O-phospho-L-threonyl-[protein] + ADP + H(+)</text>
        <dbReference type="Rhea" id="RHEA:46608"/>
        <dbReference type="Rhea" id="RHEA-COMP:11060"/>
        <dbReference type="Rhea" id="RHEA-COMP:11605"/>
        <dbReference type="ChEBI" id="CHEBI:15378"/>
        <dbReference type="ChEBI" id="CHEBI:30013"/>
        <dbReference type="ChEBI" id="CHEBI:30616"/>
        <dbReference type="ChEBI" id="CHEBI:61977"/>
        <dbReference type="ChEBI" id="CHEBI:456216"/>
        <dbReference type="EC" id="2.7.11.1"/>
    </reaction>
</comment>
<feature type="compositionally biased region" description="Polar residues" evidence="11">
    <location>
        <begin position="126"/>
        <end position="143"/>
    </location>
</feature>
<keyword evidence="6 10" id="KW-0067">ATP-binding</keyword>
<accession>A0AAW2ZN53</accession>
<name>A0AAW2ZN53_9EUKA</name>
<comment type="caution">
    <text evidence="14">The sequence shown here is derived from an EMBL/GenBank/DDBJ whole genome shotgun (WGS) entry which is preliminary data.</text>
</comment>
<proteinExistence type="inferred from homology"/>
<dbReference type="InterPro" id="IPR036936">
    <property type="entry name" value="CRIB_dom_sf"/>
</dbReference>
<comment type="similarity">
    <text evidence="2">Belongs to the protein kinase superfamily. STE Ser/Thr protein kinase family. STE20 subfamily.</text>
</comment>
<dbReference type="AlphaFoldDB" id="A0AAW2ZN53"/>